<dbReference type="InterPro" id="IPR014147">
    <property type="entry name" value="T4SS_TrbJ"/>
</dbReference>
<dbReference type="EMBL" id="LDZF01000017">
    <property type="protein sequence ID" value="KMK12527.1"/>
    <property type="molecule type" value="Genomic_DNA"/>
</dbReference>
<dbReference type="Proteomes" id="UP000036196">
    <property type="component" value="Unassembled WGS sequence"/>
</dbReference>
<proteinExistence type="predicted"/>
<dbReference type="RefSeq" id="WP_048279621.1">
    <property type="nucleotide sequence ID" value="NZ_LDZF01000017.1"/>
</dbReference>
<evidence type="ECO:0000313" key="3">
    <source>
        <dbReference type="Proteomes" id="UP000036196"/>
    </source>
</evidence>
<gene>
    <name evidence="2" type="ORF">ABW06_15925</name>
</gene>
<name>A0A0J5NW04_PLUGE</name>
<dbReference type="SUPFAM" id="SSF101082">
    <property type="entry name" value="Typo IV secretion system protein TraC"/>
    <property type="match status" value="1"/>
</dbReference>
<reference evidence="2 3" key="1">
    <citation type="submission" date="2015-05" db="EMBL/GenBank/DDBJ databases">
        <title>Genome sequences of Pluralibacter gergoviae.</title>
        <authorList>
            <person name="Greninger A.L."/>
            <person name="Miller S."/>
        </authorList>
    </citation>
    <scope>NUCLEOTIDE SEQUENCE [LARGE SCALE GENOMIC DNA]</scope>
    <source>
        <strain evidence="2 3">JS81F13</strain>
    </source>
</reference>
<dbReference type="NCBIfam" id="TIGR02780">
    <property type="entry name" value="TrbJ_Ti"/>
    <property type="match status" value="1"/>
</dbReference>
<feature type="region of interest" description="Disordered" evidence="1">
    <location>
        <begin position="242"/>
        <end position="264"/>
    </location>
</feature>
<dbReference type="AlphaFoldDB" id="A0A0J5NW04"/>
<organism evidence="2 3">
    <name type="scientific">Pluralibacter gergoviae</name>
    <name type="common">Enterobacter gergoviae</name>
    <dbReference type="NCBI Taxonomy" id="61647"/>
    <lineage>
        <taxon>Bacteria</taxon>
        <taxon>Pseudomonadati</taxon>
        <taxon>Pseudomonadota</taxon>
        <taxon>Gammaproteobacteria</taxon>
        <taxon>Enterobacterales</taxon>
        <taxon>Enterobacteriaceae</taxon>
        <taxon>Pluralibacter</taxon>
    </lineage>
</organism>
<comment type="caution">
    <text evidence="2">The sequence shown here is derived from an EMBL/GenBank/DDBJ whole genome shotgun (WGS) entry which is preliminary data.</text>
</comment>
<evidence type="ECO:0000313" key="2">
    <source>
        <dbReference type="EMBL" id="KMK12527.1"/>
    </source>
</evidence>
<protein>
    <submittedName>
        <fullName evidence="2">Conjugal transfer protein TrbJ</fullName>
    </submittedName>
</protein>
<sequence>MELESQKMSTYAARKFGRGAALALAMASAGLGVSLYMAPAPAYAIYCSNCSTFYQQMYEYAEAVNTQLNTAQQLQTQIQQYDNMIKQGTGLPHSMFGSIAADLKSVVNIYNRSQALGRQIQNMDAQFNTAFPGFESYLNQAANSAEVPARDRYQKWSEQGRDNVRTALEAANLNTSTFESEDAQLDRMVARSQSAVGRMQAIQAGNEIASQNVQQLQKLRDLVATQINMQGNYMAQQGDRRAASEAAEQQFEARKNNWGPSEDF</sequence>
<dbReference type="PATRIC" id="fig|61647.15.peg.1381"/>
<accession>A0A0J5NW04</accession>
<keyword evidence="3" id="KW-1185">Reference proteome</keyword>
<evidence type="ECO:0000256" key="1">
    <source>
        <dbReference type="SAM" id="MobiDB-lite"/>
    </source>
</evidence>